<dbReference type="SUPFAM" id="SSF47986">
    <property type="entry name" value="DEATH domain"/>
    <property type="match status" value="1"/>
</dbReference>
<dbReference type="InterPro" id="IPR001611">
    <property type="entry name" value="Leu-rich_rpt"/>
</dbReference>
<dbReference type="InterPro" id="IPR036388">
    <property type="entry name" value="WH-like_DNA-bd_sf"/>
</dbReference>
<dbReference type="InterPro" id="IPR011029">
    <property type="entry name" value="DEATH-like_dom_sf"/>
</dbReference>
<dbReference type="Gene3D" id="3.30.70.1390">
    <property type="entry name" value="ROC domain from the Parkinson's disease-associated leucine-rich repeat kinase 2"/>
    <property type="match status" value="1"/>
</dbReference>
<sequence>MATQMRISEWTGRHLQIKEKLFQNGQASWPDADYYMQMSNWTQLEKLEFPDCSFEWKSLTDGTYSLAIKSKDPPCIPDFLKNDPRTLKVSQLHLSVNRMKKIPAGISIFSQVTDVKLDRNKLKSLTQEFTELKKIKNLDLGNNVFKTFPAQIKEFRELEVLRFSVNQVEEIPPGVFPCLPKMKNLRIGSNRLKTLPEDLVSLERLEYLKISSNKFTMFPPQLLQLPRIRQVCLSANKITEVPLEFFDKPLELFQAEDNPLSEPPQEVCIQGIIAIKQYCQSLKAGVTEDRRMKLMLLGDTGAGKTSLCLSLKTGQSNLVDIQDRTHGIDRHDITEGDVTFLTWDFAGQQDYLVTHPVFITKDALVLLVVNLETYRLGDEKSYRRHVGVWIDNIAMRVPNAAVLVVGTHLDRVTAEDAQEKLADILKKIEKEQDKRLKTIERHISQLKRKLDQPGSRTDADVVMDLLANLEEKQGVRLRVHPQGLPLSSAPGLQGFDSFKQTVSHLAQTYLQQAWRKIPTSWTKVENLMKPSQKGRSAEPDTGPGVIDIDEAVDDILHFTDVKTRHEAKVVLKYLHGLGLLIWYSEIDCLKTYVFVDPAVLVAVFKVVIRDGLQEELASITMDQMADEGMMSTKFKNQLKKFQRKALLDHRILTILWKKAKDNKMLNVPEDVQLLVNVLEQFQLCFTYTPPEPDMLNPAAPAFHPGSPWAPPSNKPPVSPDQLRKSTMYLFPCYLHDTLPSDEWSDPCPTDQEQIRVGLTFFPEVPYGFFERLCVCLHQLCPGLKLWRDSAKLCQNNVSMVVRKHQGCHGDSTVSELQDVWNDPTIEMVARGNKPDPADPTPRDPLWDPVLRVLGVAQSLLTLWPGVNIDMFSLCPRCEPDNAEVFEVPLPVKLESDEGQATYCETCEDSVPRALVYPVGTANPAAETLSQYPLVNNKSYFYTYNIHNSSLSNCQVGNKNNQVQTGPTQGGLAGQATGGTTPPAASSYRGGATTPPTPSYRGGATTPPGSSHRGGPPGYANRGDTCPLSSAHRGGATTSPEASYRGGTNMAPQPLYADENIPQLQPPYQPPVYRDSMLYSQPMPAYNQPTSYNQPLSLAPHSRLSNLARNMGSLRLQLEQGKYRGYLRPPDPLQEVLGYISQNLPLRSWKPLARKLGLSDTDIEVIEHDFRLDAREQKYQMLLLWRERSPAAEEQTVSLLQDALAAVECADLADTLRDFYNRLEINGTYNNQSANSTCSFNSQSANRSYNSQSGNSSTRPKTVGSDFSASFPDAESYSDMASTGTEPKQFGSNRETQPKVLYDDDSM</sequence>
<keyword evidence="2" id="KW-0677">Repeat</keyword>
<dbReference type="SUPFAM" id="SSF52047">
    <property type="entry name" value="RNI-like"/>
    <property type="match status" value="1"/>
</dbReference>
<feature type="region of interest" description="Disordered" evidence="5">
    <location>
        <begin position="956"/>
        <end position="1054"/>
    </location>
</feature>
<keyword evidence="4" id="KW-0175">Coiled coil</keyword>
<dbReference type="GO" id="GO:0000166">
    <property type="term" value="F:nucleotide binding"/>
    <property type="evidence" value="ECO:0007669"/>
    <property type="project" value="UniProtKB-KW"/>
</dbReference>
<evidence type="ECO:0000313" key="8">
    <source>
        <dbReference type="EMBL" id="EEN45456.1"/>
    </source>
</evidence>
<dbReference type="Pfam" id="PF13855">
    <property type="entry name" value="LRR_8"/>
    <property type="match status" value="1"/>
</dbReference>
<dbReference type="PANTHER" id="PTHR48051">
    <property type="match status" value="1"/>
</dbReference>
<evidence type="ECO:0000256" key="3">
    <source>
        <dbReference type="ARBA" id="ARBA00022741"/>
    </source>
</evidence>
<dbReference type="InterPro" id="IPR027417">
    <property type="entry name" value="P-loop_NTPase"/>
</dbReference>
<feature type="compositionally biased region" description="Polar residues" evidence="5">
    <location>
        <begin position="1278"/>
        <end position="1294"/>
    </location>
</feature>
<organism>
    <name type="scientific">Branchiostoma floridae</name>
    <name type="common">Florida lancelet</name>
    <name type="synonym">Amphioxus</name>
    <dbReference type="NCBI Taxonomy" id="7739"/>
    <lineage>
        <taxon>Eukaryota</taxon>
        <taxon>Metazoa</taxon>
        <taxon>Chordata</taxon>
        <taxon>Cephalochordata</taxon>
        <taxon>Leptocardii</taxon>
        <taxon>Amphioxiformes</taxon>
        <taxon>Branchiostomatidae</taxon>
        <taxon>Branchiostoma</taxon>
    </lineage>
</organism>
<dbReference type="SMART" id="SM00369">
    <property type="entry name" value="LRR_TYP"/>
    <property type="match status" value="3"/>
</dbReference>
<evidence type="ECO:0000256" key="2">
    <source>
        <dbReference type="ARBA" id="ARBA00022737"/>
    </source>
</evidence>
<dbReference type="InterPro" id="IPR032675">
    <property type="entry name" value="LRR_dom_sf"/>
</dbReference>
<keyword evidence="1" id="KW-0433">Leucine-rich repeat</keyword>
<feature type="region of interest" description="Disordered" evidence="5">
    <location>
        <begin position="1233"/>
        <end position="1306"/>
    </location>
</feature>
<dbReference type="GO" id="GO:0007165">
    <property type="term" value="P:signal transduction"/>
    <property type="evidence" value="ECO:0007669"/>
    <property type="project" value="InterPro"/>
</dbReference>
<evidence type="ECO:0000256" key="4">
    <source>
        <dbReference type="SAM" id="Coils"/>
    </source>
</evidence>
<feature type="domain" description="Death" evidence="6">
    <location>
        <begin position="1147"/>
        <end position="1219"/>
    </location>
</feature>
<name>C3ZQ77_BRAFL</name>
<dbReference type="Pfam" id="PF00531">
    <property type="entry name" value="Death"/>
    <property type="match status" value="1"/>
</dbReference>
<evidence type="ECO:0008006" key="9">
    <source>
        <dbReference type="Google" id="ProtNLM"/>
    </source>
</evidence>
<dbReference type="PANTHER" id="PTHR48051:SF45">
    <property type="entry name" value="LEUCINE-RICH REPEAT PROTEIN SHOC-2-LIKE"/>
    <property type="match status" value="1"/>
</dbReference>
<keyword evidence="3" id="KW-0547">Nucleotide-binding</keyword>
<dbReference type="Gene3D" id="1.10.533.10">
    <property type="entry name" value="Death Domain, Fas"/>
    <property type="match status" value="1"/>
</dbReference>
<protein>
    <recommendedName>
        <fullName evidence="9">Death domain-containing protein</fullName>
    </recommendedName>
</protein>
<dbReference type="InterPro" id="IPR050216">
    <property type="entry name" value="LRR_domain-containing"/>
</dbReference>
<dbReference type="InterPro" id="IPR000488">
    <property type="entry name" value="Death_dom"/>
</dbReference>
<accession>C3ZQ77</accession>
<dbReference type="SUPFAM" id="SSF52540">
    <property type="entry name" value="P-loop containing nucleoside triphosphate hydrolases"/>
    <property type="match status" value="1"/>
</dbReference>
<dbReference type="PRINTS" id="PR00449">
    <property type="entry name" value="RASTRNSFRMNG"/>
</dbReference>
<dbReference type="CDD" id="cd01670">
    <property type="entry name" value="Death"/>
    <property type="match status" value="1"/>
</dbReference>
<dbReference type="InterPro" id="IPR020859">
    <property type="entry name" value="ROC"/>
</dbReference>
<dbReference type="GO" id="GO:0009966">
    <property type="term" value="P:regulation of signal transduction"/>
    <property type="evidence" value="ECO:0007669"/>
    <property type="project" value="UniProtKB-ARBA"/>
</dbReference>
<dbReference type="Gene3D" id="3.40.50.300">
    <property type="entry name" value="P-loop containing nucleotide triphosphate hydrolases"/>
    <property type="match status" value="1"/>
</dbReference>
<reference evidence="8" key="1">
    <citation type="journal article" date="2008" name="Nature">
        <title>The amphioxus genome and the evolution of the chordate karyotype.</title>
        <authorList>
            <consortium name="US DOE Joint Genome Institute (JGI-PGF)"/>
            <person name="Putnam N.H."/>
            <person name="Butts T."/>
            <person name="Ferrier D.E.K."/>
            <person name="Furlong R.F."/>
            <person name="Hellsten U."/>
            <person name="Kawashima T."/>
            <person name="Robinson-Rechavi M."/>
            <person name="Shoguchi E."/>
            <person name="Terry A."/>
            <person name="Yu J.-K."/>
            <person name="Benito-Gutierrez E.L."/>
            <person name="Dubchak I."/>
            <person name="Garcia-Fernandez J."/>
            <person name="Gibson-Brown J.J."/>
            <person name="Grigoriev I.V."/>
            <person name="Horton A.C."/>
            <person name="de Jong P.J."/>
            <person name="Jurka J."/>
            <person name="Kapitonov V.V."/>
            <person name="Kohara Y."/>
            <person name="Kuroki Y."/>
            <person name="Lindquist E."/>
            <person name="Lucas S."/>
            <person name="Osoegawa K."/>
            <person name="Pennacchio L.A."/>
            <person name="Salamov A.A."/>
            <person name="Satou Y."/>
            <person name="Sauka-Spengler T."/>
            <person name="Schmutz J."/>
            <person name="Shin-I T."/>
            <person name="Toyoda A."/>
            <person name="Bronner-Fraser M."/>
            <person name="Fujiyama A."/>
            <person name="Holland L.Z."/>
            <person name="Holland P.W.H."/>
            <person name="Satoh N."/>
            <person name="Rokhsar D.S."/>
        </authorList>
    </citation>
    <scope>NUCLEOTIDE SEQUENCE [LARGE SCALE GENOMIC DNA]</scope>
    <source>
        <strain evidence="8">S238N-H82</strain>
        <tissue evidence="8">Testes</tissue>
    </source>
</reference>
<dbReference type="InterPro" id="IPR003591">
    <property type="entry name" value="Leu-rich_rpt_typical-subtyp"/>
</dbReference>
<evidence type="ECO:0000259" key="6">
    <source>
        <dbReference type="PROSITE" id="PS50017"/>
    </source>
</evidence>
<dbReference type="Gene3D" id="3.80.10.10">
    <property type="entry name" value="Ribonuclease Inhibitor"/>
    <property type="match status" value="1"/>
</dbReference>
<dbReference type="SMART" id="SM00005">
    <property type="entry name" value="DEATH"/>
    <property type="match status" value="1"/>
</dbReference>
<dbReference type="Gene3D" id="1.10.10.10">
    <property type="entry name" value="Winged helix-like DNA-binding domain superfamily/Winged helix DNA-binding domain"/>
    <property type="match status" value="1"/>
</dbReference>
<proteinExistence type="predicted"/>
<dbReference type="PROSITE" id="PS51424">
    <property type="entry name" value="ROC"/>
    <property type="match status" value="1"/>
</dbReference>
<dbReference type="Pfam" id="PF08477">
    <property type="entry name" value="Roc"/>
    <property type="match status" value="1"/>
</dbReference>
<dbReference type="PROSITE" id="PS50017">
    <property type="entry name" value="DEATH_DOMAIN"/>
    <property type="match status" value="1"/>
</dbReference>
<feature type="compositionally biased region" description="Gly residues" evidence="5">
    <location>
        <begin position="967"/>
        <end position="976"/>
    </location>
</feature>
<evidence type="ECO:0000256" key="1">
    <source>
        <dbReference type="ARBA" id="ARBA00022614"/>
    </source>
</evidence>
<evidence type="ECO:0000256" key="5">
    <source>
        <dbReference type="SAM" id="MobiDB-lite"/>
    </source>
</evidence>
<evidence type="ECO:0000259" key="7">
    <source>
        <dbReference type="PROSITE" id="PS51424"/>
    </source>
</evidence>
<dbReference type="eggNOG" id="KOG0619">
    <property type="taxonomic scope" value="Eukaryota"/>
</dbReference>
<dbReference type="EMBL" id="GG666659">
    <property type="protein sequence ID" value="EEN45456.1"/>
    <property type="molecule type" value="Genomic_DNA"/>
</dbReference>
<gene>
    <name evidence="8" type="ORF">BRAFLDRAFT_80159</name>
</gene>
<feature type="coiled-coil region" evidence="4">
    <location>
        <begin position="414"/>
        <end position="449"/>
    </location>
</feature>
<feature type="compositionally biased region" description="Polar residues" evidence="5">
    <location>
        <begin position="1233"/>
        <end position="1267"/>
    </location>
</feature>
<dbReference type="InParanoid" id="C3ZQ77"/>
<feature type="domain" description="Roc" evidence="7">
    <location>
        <begin position="285"/>
        <end position="473"/>
    </location>
</feature>